<dbReference type="Proteomes" id="UP001370490">
    <property type="component" value="Unassembled WGS sequence"/>
</dbReference>
<keyword evidence="6" id="KW-0406">Ion transport</keyword>
<dbReference type="EMBL" id="JBAMMX010000015">
    <property type="protein sequence ID" value="KAK6927037.1"/>
    <property type="molecule type" value="Genomic_DNA"/>
</dbReference>
<accession>A0AAN8VD13</accession>
<evidence type="ECO:0000256" key="3">
    <source>
        <dbReference type="ARBA" id="ARBA00022796"/>
    </source>
</evidence>
<evidence type="ECO:0000313" key="7">
    <source>
        <dbReference type="EMBL" id="KAK6927037.1"/>
    </source>
</evidence>
<keyword evidence="6" id="KW-0186">Copper</keyword>
<keyword evidence="2 6" id="KW-0812">Transmembrane</keyword>
<dbReference type="Pfam" id="PF04145">
    <property type="entry name" value="Ctr"/>
    <property type="match status" value="1"/>
</dbReference>
<dbReference type="PANTHER" id="PTHR12483:SF83">
    <property type="entry name" value="COPPER TRANSPORT PROTEIN"/>
    <property type="match status" value="1"/>
</dbReference>
<gene>
    <name evidence="7" type="ORF">RJ641_008756</name>
</gene>
<proteinExistence type="inferred from homology"/>
<dbReference type="GO" id="GO:0005375">
    <property type="term" value="F:copper ion transmembrane transporter activity"/>
    <property type="evidence" value="ECO:0007669"/>
    <property type="project" value="UniProtKB-UniRule"/>
</dbReference>
<feature type="transmembrane region" description="Helical" evidence="6">
    <location>
        <begin position="235"/>
        <end position="255"/>
    </location>
</feature>
<keyword evidence="6" id="KW-0813">Transport</keyword>
<comment type="similarity">
    <text evidence="1 6">Belongs to the copper transporter (Ctr) (TC 1.A.56) family. SLC31A subfamily.</text>
</comment>
<evidence type="ECO:0000313" key="8">
    <source>
        <dbReference type="Proteomes" id="UP001370490"/>
    </source>
</evidence>
<evidence type="ECO:0000256" key="4">
    <source>
        <dbReference type="ARBA" id="ARBA00022989"/>
    </source>
</evidence>
<feature type="transmembrane region" description="Helical" evidence="6">
    <location>
        <begin position="204"/>
        <end position="229"/>
    </location>
</feature>
<evidence type="ECO:0000256" key="1">
    <source>
        <dbReference type="ARBA" id="ARBA00006921"/>
    </source>
</evidence>
<evidence type="ECO:0000256" key="6">
    <source>
        <dbReference type="RuleBase" id="RU367022"/>
    </source>
</evidence>
<comment type="subcellular location">
    <subcellularLocation>
        <location evidence="6">Membrane</location>
        <topology evidence="6">Multi-pass membrane protein</topology>
    </subcellularLocation>
</comment>
<keyword evidence="4 6" id="KW-1133">Transmembrane helix</keyword>
<dbReference type="AlphaFoldDB" id="A0AAN8VD13"/>
<feature type="transmembrane region" description="Helical" evidence="6">
    <location>
        <begin position="171"/>
        <end position="192"/>
    </location>
</feature>
<sequence length="274" mass="31260">MKLIKHNSLGLASNLNELNLRPFDLFLGDSDRKNTILHRSLDVINFSVLRQPESPQELAYDGWSRDASASFRFLAGPDNLCSVYFIHGVPEPPGHFTICPALRQLLLREAITYGKVVHQRGSEVKRVLSMTRTPSKYSKDPPSNSRERQRWFQKRLMEHMKFHWGGFNRNFFFYLLDLAMVFLLSVSVEWLSHTRFIKPDTDHVVAGLVQTALYGVRVGVAYFVMLAVMSFDLGILIAVVVGYSVGFLIFGSRVFSKTGTVHYQKPYDIPPLNC</sequence>
<reference evidence="7 8" key="1">
    <citation type="submission" date="2023-12" db="EMBL/GenBank/DDBJ databases">
        <title>A high-quality genome assembly for Dillenia turbinata (Dilleniales).</title>
        <authorList>
            <person name="Chanderbali A."/>
        </authorList>
    </citation>
    <scope>NUCLEOTIDE SEQUENCE [LARGE SCALE GENOMIC DNA]</scope>
    <source>
        <strain evidence="7">LSX21</strain>
        <tissue evidence="7">Leaf</tissue>
    </source>
</reference>
<dbReference type="GO" id="GO:0005886">
    <property type="term" value="C:plasma membrane"/>
    <property type="evidence" value="ECO:0007669"/>
    <property type="project" value="TreeGrafter"/>
</dbReference>
<keyword evidence="8" id="KW-1185">Reference proteome</keyword>
<dbReference type="PANTHER" id="PTHR12483">
    <property type="entry name" value="SOLUTE CARRIER FAMILY 31 COPPER TRANSPORTERS"/>
    <property type="match status" value="1"/>
</dbReference>
<keyword evidence="5 6" id="KW-0472">Membrane</keyword>
<protein>
    <recommendedName>
        <fullName evidence="6">Copper transport protein</fullName>
    </recommendedName>
</protein>
<keyword evidence="3 6" id="KW-0187">Copper transport</keyword>
<evidence type="ECO:0000256" key="5">
    <source>
        <dbReference type="ARBA" id="ARBA00023136"/>
    </source>
</evidence>
<organism evidence="7 8">
    <name type="scientific">Dillenia turbinata</name>
    <dbReference type="NCBI Taxonomy" id="194707"/>
    <lineage>
        <taxon>Eukaryota</taxon>
        <taxon>Viridiplantae</taxon>
        <taxon>Streptophyta</taxon>
        <taxon>Embryophyta</taxon>
        <taxon>Tracheophyta</taxon>
        <taxon>Spermatophyta</taxon>
        <taxon>Magnoliopsida</taxon>
        <taxon>eudicotyledons</taxon>
        <taxon>Gunneridae</taxon>
        <taxon>Pentapetalae</taxon>
        <taxon>Dilleniales</taxon>
        <taxon>Dilleniaceae</taxon>
        <taxon>Dillenia</taxon>
    </lineage>
</organism>
<evidence type="ECO:0000256" key="2">
    <source>
        <dbReference type="ARBA" id="ARBA00022692"/>
    </source>
</evidence>
<name>A0AAN8VD13_9MAGN</name>
<dbReference type="InterPro" id="IPR007274">
    <property type="entry name" value="Cop_transporter"/>
</dbReference>
<comment type="caution">
    <text evidence="7">The sequence shown here is derived from an EMBL/GenBank/DDBJ whole genome shotgun (WGS) entry which is preliminary data.</text>
</comment>